<dbReference type="PATRIC" id="fig|1114972.6.peg.481"/>
<dbReference type="Proteomes" id="UP000051999">
    <property type="component" value="Unassembled WGS sequence"/>
</dbReference>
<dbReference type="RefSeq" id="WP_017261635.1">
    <property type="nucleotide sequence ID" value="NZ_AUAW01000001.1"/>
</dbReference>
<accession>A0A0R1RU27</accession>
<sequence>MPRVERAWLVAVLERARCLNQTVNPIVVPIPAVMVKGFKRHVNRRTVHVVDNHRAERPLLMSHGEGR</sequence>
<evidence type="ECO:0000313" key="2">
    <source>
        <dbReference type="Proteomes" id="UP000051999"/>
    </source>
</evidence>
<evidence type="ECO:0000313" key="1">
    <source>
        <dbReference type="EMBL" id="KRL57461.1"/>
    </source>
</evidence>
<name>A0A0R1RU27_9LACO</name>
<keyword evidence="2" id="KW-1185">Reference proteome</keyword>
<organism evidence="1 2">
    <name type="scientific">Furfurilactobacillus rossiae DSM 15814</name>
    <dbReference type="NCBI Taxonomy" id="1114972"/>
    <lineage>
        <taxon>Bacteria</taxon>
        <taxon>Bacillati</taxon>
        <taxon>Bacillota</taxon>
        <taxon>Bacilli</taxon>
        <taxon>Lactobacillales</taxon>
        <taxon>Lactobacillaceae</taxon>
        <taxon>Furfurilactobacillus</taxon>
    </lineage>
</organism>
<reference evidence="1 2" key="1">
    <citation type="journal article" date="2015" name="Genome Announc.">
        <title>Expanding the biotechnology potential of lactobacilli through comparative genomics of 213 strains and associated genera.</title>
        <authorList>
            <person name="Sun Z."/>
            <person name="Harris H.M."/>
            <person name="McCann A."/>
            <person name="Guo C."/>
            <person name="Argimon S."/>
            <person name="Zhang W."/>
            <person name="Yang X."/>
            <person name="Jeffery I.B."/>
            <person name="Cooney J.C."/>
            <person name="Kagawa T.F."/>
            <person name="Liu W."/>
            <person name="Song Y."/>
            <person name="Salvetti E."/>
            <person name="Wrobel A."/>
            <person name="Rasinkangas P."/>
            <person name="Parkhill J."/>
            <person name="Rea M.C."/>
            <person name="O'Sullivan O."/>
            <person name="Ritari J."/>
            <person name="Douillard F.P."/>
            <person name="Paul Ross R."/>
            <person name="Yang R."/>
            <person name="Briner A.E."/>
            <person name="Felis G.E."/>
            <person name="de Vos W.M."/>
            <person name="Barrangou R."/>
            <person name="Klaenhammer T.R."/>
            <person name="Caufield P.W."/>
            <person name="Cui Y."/>
            <person name="Zhang H."/>
            <person name="O'Toole P.W."/>
        </authorList>
    </citation>
    <scope>NUCLEOTIDE SEQUENCE [LARGE SCALE GENOMIC DNA]</scope>
    <source>
        <strain evidence="1 2">DSM 15814</strain>
    </source>
</reference>
<gene>
    <name evidence="1" type="ORF">FD35_GL000482</name>
</gene>
<dbReference type="AlphaFoldDB" id="A0A0R1RU27"/>
<protein>
    <submittedName>
        <fullName evidence="1">Uncharacterized protein</fullName>
    </submittedName>
</protein>
<proteinExistence type="predicted"/>
<dbReference type="EMBL" id="AZFF01000001">
    <property type="protein sequence ID" value="KRL57461.1"/>
    <property type="molecule type" value="Genomic_DNA"/>
</dbReference>
<comment type="caution">
    <text evidence="1">The sequence shown here is derived from an EMBL/GenBank/DDBJ whole genome shotgun (WGS) entry which is preliminary data.</text>
</comment>